<dbReference type="EMBL" id="CAMGZC010000345">
    <property type="protein sequence ID" value="CAI0646620.1"/>
    <property type="molecule type" value="Genomic_DNA"/>
</dbReference>
<dbReference type="InterPro" id="IPR036673">
    <property type="entry name" value="Cyanovirin-N_sf"/>
</dbReference>
<evidence type="ECO:0000313" key="2">
    <source>
        <dbReference type="EMBL" id="CAI0646620.1"/>
    </source>
</evidence>
<organism evidence="2 3">
    <name type="scientific">Colletotrichum noveboracense</name>
    <dbReference type="NCBI Taxonomy" id="2664923"/>
    <lineage>
        <taxon>Eukaryota</taxon>
        <taxon>Fungi</taxon>
        <taxon>Dikarya</taxon>
        <taxon>Ascomycota</taxon>
        <taxon>Pezizomycotina</taxon>
        <taxon>Sordariomycetes</taxon>
        <taxon>Hypocreomycetidae</taxon>
        <taxon>Glomerellales</taxon>
        <taxon>Glomerellaceae</taxon>
        <taxon>Colletotrichum</taxon>
        <taxon>Colletotrichum gloeosporioides species complex</taxon>
    </lineage>
</organism>
<proteinExistence type="predicted"/>
<name>A0A9W4WEV7_9PEZI</name>
<gene>
    <name evidence="2" type="ORF">CGXH109_LOCUS56888</name>
</gene>
<dbReference type="Gene3D" id="2.30.60.10">
    <property type="entry name" value="Cyanovirin-N"/>
    <property type="match status" value="1"/>
</dbReference>
<comment type="caution">
    <text evidence="2">The sequence shown here is derived from an EMBL/GenBank/DDBJ whole genome shotgun (WGS) entry which is preliminary data.</text>
</comment>
<dbReference type="AlphaFoldDB" id="A0A9W4WEV7"/>
<dbReference type="Proteomes" id="UP001152533">
    <property type="component" value="Unassembled WGS sequence"/>
</dbReference>
<reference evidence="2" key="1">
    <citation type="submission" date="2022-08" db="EMBL/GenBank/DDBJ databases">
        <authorList>
            <person name="Giroux E."/>
            <person name="Giroux E."/>
        </authorList>
    </citation>
    <scope>NUCLEOTIDE SEQUENCE</scope>
    <source>
        <strain evidence="2">H1091258</strain>
    </source>
</reference>
<evidence type="ECO:0008006" key="4">
    <source>
        <dbReference type="Google" id="ProtNLM"/>
    </source>
</evidence>
<accession>A0A9W4WEV7</accession>
<feature type="region of interest" description="Disordered" evidence="1">
    <location>
        <begin position="82"/>
        <end position="103"/>
    </location>
</feature>
<keyword evidence="3" id="KW-1185">Reference proteome</keyword>
<feature type="compositionally biased region" description="Polar residues" evidence="1">
    <location>
        <begin position="92"/>
        <end position="103"/>
    </location>
</feature>
<protein>
    <recommendedName>
        <fullName evidence="4">Cyanovirin-N domain-containing protein</fullName>
    </recommendedName>
</protein>
<dbReference type="SUPFAM" id="SSF51322">
    <property type="entry name" value="Cyanovirin-N"/>
    <property type="match status" value="1"/>
</dbReference>
<evidence type="ECO:0000313" key="3">
    <source>
        <dbReference type="Proteomes" id="UP001152533"/>
    </source>
</evidence>
<evidence type="ECO:0000256" key="1">
    <source>
        <dbReference type="SAM" id="MobiDB-lite"/>
    </source>
</evidence>
<sequence length="140" mass="15039">MLFKYLAVSYCAIAVGQAHALKRDAGPSPPEKDWKAEKFAQSCLGLAFSNNEINAQCNDTMQRLVWSRLHLGRCLVNEDGSLKASNGGGAPSNANVSPDPTALSSSKPQLTLVLGNFGGRLCCGKDSYECGDIRLYNDKI</sequence>